<dbReference type="AlphaFoldDB" id="A0A6B0UYJ2"/>
<dbReference type="EMBL" id="GIFC01012511">
    <property type="protein sequence ID" value="MXU94594.1"/>
    <property type="molecule type" value="Transcribed_RNA"/>
</dbReference>
<feature type="transmembrane region" description="Helical" evidence="1">
    <location>
        <begin position="6"/>
        <end position="34"/>
    </location>
</feature>
<keyword evidence="1" id="KW-1133">Transmembrane helix</keyword>
<proteinExistence type="predicted"/>
<organism evidence="2">
    <name type="scientific">Ixodes ricinus</name>
    <name type="common">Common tick</name>
    <name type="synonym">Acarus ricinus</name>
    <dbReference type="NCBI Taxonomy" id="34613"/>
    <lineage>
        <taxon>Eukaryota</taxon>
        <taxon>Metazoa</taxon>
        <taxon>Ecdysozoa</taxon>
        <taxon>Arthropoda</taxon>
        <taxon>Chelicerata</taxon>
        <taxon>Arachnida</taxon>
        <taxon>Acari</taxon>
        <taxon>Parasitiformes</taxon>
        <taxon>Ixodida</taxon>
        <taxon>Ixodoidea</taxon>
        <taxon>Ixodidae</taxon>
        <taxon>Ixodinae</taxon>
        <taxon>Ixodes</taxon>
    </lineage>
</organism>
<feature type="transmembrane region" description="Helical" evidence="1">
    <location>
        <begin position="41"/>
        <end position="66"/>
    </location>
</feature>
<protein>
    <submittedName>
        <fullName evidence="2">Uncharacterized protein</fullName>
    </submittedName>
</protein>
<reference evidence="2" key="1">
    <citation type="submission" date="2019-12" db="EMBL/GenBank/DDBJ databases">
        <title>An insight into the sialome of adult female Ixodes ricinus ticks feeding for 6 days.</title>
        <authorList>
            <person name="Perner J."/>
            <person name="Ribeiro J.M.C."/>
        </authorList>
    </citation>
    <scope>NUCLEOTIDE SEQUENCE</scope>
    <source>
        <strain evidence="2">Semi-engorged</strain>
        <tissue evidence="2">Salivary glands</tissue>
    </source>
</reference>
<sequence>MFVIVFVFVFVFRFIFMIMLVMMVVIMMIVSFALCFPMHMVMFGIVVTFTSVMAMSIVAVIMRMFVVMTNLLRCYSKTFQQALQPLLCNHFCTVVSVTLEQIFKKVSYCITDFNASSVEKVLHHLKRELFHKYLRIALKWPHLRQNLLCRKTLYWRVRHVDALNVS</sequence>
<accession>A0A6B0UYJ2</accession>
<evidence type="ECO:0000256" key="1">
    <source>
        <dbReference type="SAM" id="Phobius"/>
    </source>
</evidence>
<keyword evidence="1" id="KW-0472">Membrane</keyword>
<evidence type="ECO:0000313" key="2">
    <source>
        <dbReference type="EMBL" id="MXU94594.1"/>
    </source>
</evidence>
<keyword evidence="1" id="KW-0812">Transmembrane</keyword>
<name>A0A6B0UYJ2_IXORI</name>